<protein>
    <submittedName>
        <fullName evidence="4">PQQ-like beta-propeller repeat protein</fullName>
    </submittedName>
</protein>
<gene>
    <name evidence="4" type="ORF">G5C65_34450</name>
</gene>
<feature type="domain" description="Pyrrolo-quinoline quinone repeat" evidence="3">
    <location>
        <begin position="181"/>
        <end position="303"/>
    </location>
</feature>
<keyword evidence="5" id="KW-1185">Reference proteome</keyword>
<comment type="caution">
    <text evidence="4">The sequence shown here is derived from an EMBL/GenBank/DDBJ whole genome shotgun (WGS) entry which is preliminary data.</text>
</comment>
<dbReference type="EMBL" id="JAAKZZ010000699">
    <property type="protein sequence ID" value="NGO73346.1"/>
    <property type="molecule type" value="Genomic_DNA"/>
</dbReference>
<keyword evidence="2" id="KW-0812">Transmembrane</keyword>
<organism evidence="4 5">
    <name type="scientific">Streptomyces boncukensis</name>
    <dbReference type="NCBI Taxonomy" id="2711219"/>
    <lineage>
        <taxon>Bacteria</taxon>
        <taxon>Bacillati</taxon>
        <taxon>Actinomycetota</taxon>
        <taxon>Actinomycetes</taxon>
        <taxon>Kitasatosporales</taxon>
        <taxon>Streptomycetaceae</taxon>
        <taxon>Streptomyces</taxon>
    </lineage>
</organism>
<accession>A0A6G4X733</accession>
<dbReference type="AlphaFoldDB" id="A0A6G4X733"/>
<dbReference type="InterPro" id="IPR011047">
    <property type="entry name" value="Quinoprotein_ADH-like_sf"/>
</dbReference>
<feature type="transmembrane region" description="Helical" evidence="2">
    <location>
        <begin position="34"/>
        <end position="55"/>
    </location>
</feature>
<keyword evidence="2" id="KW-0472">Membrane</keyword>
<keyword evidence="2" id="KW-1133">Transmembrane helix</keyword>
<evidence type="ECO:0000313" key="4">
    <source>
        <dbReference type="EMBL" id="NGO73346.1"/>
    </source>
</evidence>
<feature type="compositionally biased region" description="Basic and acidic residues" evidence="1">
    <location>
        <begin position="56"/>
        <end position="69"/>
    </location>
</feature>
<dbReference type="InterPro" id="IPR002372">
    <property type="entry name" value="PQQ_rpt_dom"/>
</dbReference>
<sequence>PGPYGPYGATGQQQPPMYPAPGAPGGGGGKNNKMIAIVAAAVAAVLVAGAGVFFLTRDDDGDDKKDESKGNNSQGSQGSQRGGADPKPTSTKGDELFSIDDPEVKDYTKVPGAWATDKVFAKTGLKELLVVDLKTNQQKKPVKLRGEVCGASNGMTKRHEVGLVVRETVSSKASCNHMVVVNIETGKIVMDEKMPNAERESSNENVAISGDTVASAWTGGSAAYDIPSGKELWSAKPSNCRDEGYAGGKHLYAVTRCGTDYDKPQYTVQRLDPKNKGKATWKFKVPKGVKSINIASTDPLVLAVGTSSRSSSVSDLMTVGEDKALKARIPLDKKYVSPCYYQGVDSCYNIAVGPDTVYLATKEHSGQADYGRTNEIMALDFNSGNAKWKAEAGEKRSFIPLRMQGTNLIAYKLPDYQGGGEVVSIEPGKGKQTRLLQLPASRQGSGEQAFNISSSSLRMPLLWEHNRLFLHKANLLKKRDSGYTSPFSKLAAGFGAE</sequence>
<evidence type="ECO:0000256" key="2">
    <source>
        <dbReference type="SAM" id="Phobius"/>
    </source>
</evidence>
<evidence type="ECO:0000259" key="3">
    <source>
        <dbReference type="Pfam" id="PF13360"/>
    </source>
</evidence>
<dbReference type="RefSeq" id="WP_165302997.1">
    <property type="nucleotide sequence ID" value="NZ_JAAKZZ010000699.1"/>
</dbReference>
<feature type="region of interest" description="Disordered" evidence="1">
    <location>
        <begin position="56"/>
        <end position="100"/>
    </location>
</feature>
<evidence type="ECO:0000256" key="1">
    <source>
        <dbReference type="SAM" id="MobiDB-lite"/>
    </source>
</evidence>
<feature type="region of interest" description="Disordered" evidence="1">
    <location>
        <begin position="1"/>
        <end position="25"/>
    </location>
</feature>
<proteinExistence type="predicted"/>
<feature type="compositionally biased region" description="Low complexity" evidence="1">
    <location>
        <begin position="70"/>
        <end position="83"/>
    </location>
</feature>
<dbReference type="Proteomes" id="UP000477722">
    <property type="component" value="Unassembled WGS sequence"/>
</dbReference>
<dbReference type="Gene3D" id="2.130.10.10">
    <property type="entry name" value="YVTN repeat-like/Quinoprotein amine dehydrogenase"/>
    <property type="match status" value="1"/>
</dbReference>
<dbReference type="Pfam" id="PF13360">
    <property type="entry name" value="PQQ_2"/>
    <property type="match status" value="1"/>
</dbReference>
<evidence type="ECO:0000313" key="5">
    <source>
        <dbReference type="Proteomes" id="UP000477722"/>
    </source>
</evidence>
<dbReference type="SUPFAM" id="SSF50998">
    <property type="entry name" value="Quinoprotein alcohol dehydrogenase-like"/>
    <property type="match status" value="1"/>
</dbReference>
<dbReference type="InterPro" id="IPR015943">
    <property type="entry name" value="WD40/YVTN_repeat-like_dom_sf"/>
</dbReference>
<name>A0A6G4X733_9ACTN</name>
<reference evidence="4 5" key="1">
    <citation type="submission" date="2020-02" db="EMBL/GenBank/DDBJ databases">
        <title>Whole-genome analyses of novel actinobacteria.</title>
        <authorList>
            <person name="Sahin N."/>
            <person name="Tatar D."/>
        </authorList>
    </citation>
    <scope>NUCLEOTIDE SEQUENCE [LARGE SCALE GENOMIC DNA]</scope>
    <source>
        <strain evidence="4 5">SB3404</strain>
    </source>
</reference>
<feature type="non-terminal residue" evidence="4">
    <location>
        <position position="1"/>
    </location>
</feature>